<keyword evidence="2" id="KW-1003">Cell membrane</keyword>
<organism evidence="7">
    <name type="scientific">Caldilineaceae bacterium SB0664_bin_27</name>
    <dbReference type="NCBI Taxonomy" id="2605260"/>
    <lineage>
        <taxon>Bacteria</taxon>
        <taxon>Bacillati</taxon>
        <taxon>Chloroflexota</taxon>
        <taxon>Caldilineae</taxon>
        <taxon>Caldilineales</taxon>
        <taxon>Caldilineaceae</taxon>
    </lineage>
</organism>
<evidence type="ECO:0000256" key="4">
    <source>
        <dbReference type="ARBA" id="ARBA00022989"/>
    </source>
</evidence>
<keyword evidence="3 6" id="KW-0812">Transmembrane</keyword>
<protein>
    <submittedName>
        <fullName evidence="7">Flippase-like domain-containing protein</fullName>
    </submittedName>
</protein>
<comment type="subcellular location">
    <subcellularLocation>
        <location evidence="1">Cell membrane</location>
        <topology evidence="1">Multi-pass membrane protein</topology>
    </subcellularLocation>
</comment>
<feature type="transmembrane region" description="Helical" evidence="6">
    <location>
        <begin position="241"/>
        <end position="264"/>
    </location>
</feature>
<feature type="transmembrane region" description="Helical" evidence="6">
    <location>
        <begin position="7"/>
        <end position="28"/>
    </location>
</feature>
<evidence type="ECO:0000256" key="2">
    <source>
        <dbReference type="ARBA" id="ARBA00022475"/>
    </source>
</evidence>
<dbReference type="InterPro" id="IPR022791">
    <property type="entry name" value="L-PG_synthase/AglD"/>
</dbReference>
<feature type="transmembrane region" description="Helical" evidence="6">
    <location>
        <begin position="284"/>
        <end position="312"/>
    </location>
</feature>
<dbReference type="AlphaFoldDB" id="A0A6B0YSY3"/>
<feature type="transmembrane region" description="Helical" evidence="6">
    <location>
        <begin position="206"/>
        <end position="229"/>
    </location>
</feature>
<evidence type="ECO:0000256" key="5">
    <source>
        <dbReference type="ARBA" id="ARBA00023136"/>
    </source>
</evidence>
<dbReference type="Pfam" id="PF03706">
    <property type="entry name" value="LPG_synthase_TM"/>
    <property type="match status" value="1"/>
</dbReference>
<sequence length="331" mass="35560">MDRRRLGVQFLWSVLLALLVYIGLIIYGDWRQLSALLADFPWKWLPPTLGLTLVNFGVRLLKWHWYLSLIKTPISFGQSARIYGISFLMMMTPGKVGEFVRAFMVRNVSGAPFSVVAPVVLAERMTDGLAMILLAGLGLLAIEEGSMRLAAAAALLVIAGIIIAIQIRPLALWCLALGHKLPLINRFADKLAAFYESSYFLLQPKYLLTSVLIGLVSWTSQGIGFYLVLLGFGVDAGVDTMLTAVSAFNMSTVVGAVVATPGGLGGVESSLAALSIQLLDLSRPAAAAAALVIRFATLWFGVAIGLVSLALWPHLLTTQKGATVEGQAVQT</sequence>
<feature type="transmembrane region" description="Helical" evidence="6">
    <location>
        <begin position="124"/>
        <end position="142"/>
    </location>
</feature>
<dbReference type="NCBIfam" id="TIGR00374">
    <property type="entry name" value="flippase-like domain"/>
    <property type="match status" value="1"/>
</dbReference>
<dbReference type="PANTHER" id="PTHR39087">
    <property type="entry name" value="UPF0104 MEMBRANE PROTEIN MJ1595"/>
    <property type="match status" value="1"/>
</dbReference>
<evidence type="ECO:0000256" key="6">
    <source>
        <dbReference type="SAM" id="Phobius"/>
    </source>
</evidence>
<feature type="transmembrane region" description="Helical" evidence="6">
    <location>
        <begin position="149"/>
        <end position="167"/>
    </location>
</feature>
<proteinExistence type="predicted"/>
<evidence type="ECO:0000256" key="3">
    <source>
        <dbReference type="ARBA" id="ARBA00022692"/>
    </source>
</evidence>
<keyword evidence="5 6" id="KW-0472">Membrane</keyword>
<reference evidence="7" key="1">
    <citation type="submission" date="2019-09" db="EMBL/GenBank/DDBJ databases">
        <title>Characterisation of the sponge microbiome using genome-centric metagenomics.</title>
        <authorList>
            <person name="Engelberts J.P."/>
            <person name="Robbins S.J."/>
            <person name="De Goeij J.M."/>
            <person name="Aranda M."/>
            <person name="Bell S.C."/>
            <person name="Webster N.S."/>
        </authorList>
    </citation>
    <scope>NUCLEOTIDE SEQUENCE</scope>
    <source>
        <strain evidence="7">SB0664_bin_27</strain>
    </source>
</reference>
<comment type="caution">
    <text evidence="7">The sequence shown here is derived from an EMBL/GenBank/DDBJ whole genome shotgun (WGS) entry which is preliminary data.</text>
</comment>
<keyword evidence="4 6" id="KW-1133">Transmembrane helix</keyword>
<dbReference type="PANTHER" id="PTHR39087:SF2">
    <property type="entry name" value="UPF0104 MEMBRANE PROTEIN MJ1595"/>
    <property type="match status" value="1"/>
</dbReference>
<name>A0A6B0YSY3_9CHLR</name>
<accession>A0A6B0YSY3</accession>
<feature type="transmembrane region" description="Helical" evidence="6">
    <location>
        <begin position="82"/>
        <end position="104"/>
    </location>
</feature>
<feature type="transmembrane region" description="Helical" evidence="6">
    <location>
        <begin position="44"/>
        <end position="61"/>
    </location>
</feature>
<evidence type="ECO:0000313" key="7">
    <source>
        <dbReference type="EMBL" id="MXY94150.1"/>
    </source>
</evidence>
<gene>
    <name evidence="7" type="ORF">F4Y42_11975</name>
</gene>
<dbReference type="EMBL" id="VXRG01000100">
    <property type="protein sequence ID" value="MXY94150.1"/>
    <property type="molecule type" value="Genomic_DNA"/>
</dbReference>
<dbReference type="GO" id="GO:0005886">
    <property type="term" value="C:plasma membrane"/>
    <property type="evidence" value="ECO:0007669"/>
    <property type="project" value="UniProtKB-SubCell"/>
</dbReference>
<evidence type="ECO:0000256" key="1">
    <source>
        <dbReference type="ARBA" id="ARBA00004651"/>
    </source>
</evidence>